<name>A0ABQ1BW37_9MYCO</name>
<evidence type="ECO:0000313" key="3">
    <source>
        <dbReference type="Proteomes" id="UP000465306"/>
    </source>
</evidence>
<dbReference type="EMBL" id="BLKU01000005">
    <property type="protein sequence ID" value="GFG67957.1"/>
    <property type="molecule type" value="Genomic_DNA"/>
</dbReference>
<protein>
    <submittedName>
        <fullName evidence="2">Uncharacterized protein</fullName>
    </submittedName>
</protein>
<reference evidence="2 3" key="1">
    <citation type="journal article" date="2019" name="Emerg. Microbes Infect.">
        <title>Comprehensive subspecies identification of 175 nontuberculous mycobacteria species based on 7547 genomic profiles.</title>
        <authorList>
            <person name="Matsumoto Y."/>
            <person name="Kinjo T."/>
            <person name="Motooka D."/>
            <person name="Nabeya D."/>
            <person name="Jung N."/>
            <person name="Uechi K."/>
            <person name="Horii T."/>
            <person name="Iida T."/>
            <person name="Fujita J."/>
            <person name="Nakamura S."/>
        </authorList>
    </citation>
    <scope>NUCLEOTIDE SEQUENCE [LARGE SCALE GENOMIC DNA]</scope>
    <source>
        <strain evidence="2 3">JCM 13573</strain>
    </source>
</reference>
<proteinExistence type="predicted"/>
<organism evidence="2 3">
    <name type="scientific">Mycobacterium kubicae</name>
    <dbReference type="NCBI Taxonomy" id="120959"/>
    <lineage>
        <taxon>Bacteria</taxon>
        <taxon>Bacillati</taxon>
        <taxon>Actinomycetota</taxon>
        <taxon>Actinomycetes</taxon>
        <taxon>Mycobacteriales</taxon>
        <taxon>Mycobacteriaceae</taxon>
        <taxon>Mycobacterium</taxon>
        <taxon>Mycobacterium simiae complex</taxon>
    </lineage>
</organism>
<feature type="compositionally biased region" description="Polar residues" evidence="1">
    <location>
        <begin position="62"/>
        <end position="74"/>
    </location>
</feature>
<comment type="caution">
    <text evidence="2">The sequence shown here is derived from an EMBL/GenBank/DDBJ whole genome shotgun (WGS) entry which is preliminary data.</text>
</comment>
<evidence type="ECO:0000313" key="2">
    <source>
        <dbReference type="EMBL" id="GFG67957.1"/>
    </source>
</evidence>
<gene>
    <name evidence="2" type="ORF">MKUB_54470</name>
</gene>
<keyword evidence="3" id="KW-1185">Reference proteome</keyword>
<accession>A0ABQ1BW37</accession>
<dbReference type="Proteomes" id="UP000465306">
    <property type="component" value="Unassembled WGS sequence"/>
</dbReference>
<evidence type="ECO:0000256" key="1">
    <source>
        <dbReference type="SAM" id="MobiDB-lite"/>
    </source>
</evidence>
<sequence length="102" mass="11080">MTGLCATVGVHALSGQRQRAEFGCAAPNAGHLCKGGWSFDNRDLMSKPMKCQGRGQTGDPATDNTYLHDTTRGSSKIPPTRPVRRSATYARSLQIRIRGYGR</sequence>
<feature type="region of interest" description="Disordered" evidence="1">
    <location>
        <begin position="48"/>
        <end position="87"/>
    </location>
</feature>